<proteinExistence type="predicted"/>
<keyword evidence="2" id="KW-1185">Reference proteome</keyword>
<organism evidence="1 2">
    <name type="scientific">Achromobacter insolitus</name>
    <dbReference type="NCBI Taxonomy" id="217204"/>
    <lineage>
        <taxon>Bacteria</taxon>
        <taxon>Pseudomonadati</taxon>
        <taxon>Pseudomonadota</taxon>
        <taxon>Betaproteobacteria</taxon>
        <taxon>Burkholderiales</taxon>
        <taxon>Alcaligenaceae</taxon>
        <taxon>Achromobacter</taxon>
    </lineage>
</organism>
<accession>A0A6S7F812</accession>
<name>A0A6S7F812_9BURK</name>
<sequence length="179" mass="19766">MTTHDQTARNAEIVQRRLNGEATGALALEYGMSPTRIGQLVRRHREKAGEIPAKPRTKATKAETAIRPRLRKVELGLWECFDAAMSRRGETPREAYDRWLRASLIELFDKQLAPHAAKASKAPEPAELEQPYRGPVTVVPGVRPGQALRLPQSLLLNGARARAAQPYTPSLSGGRRGDT</sequence>
<dbReference type="EMBL" id="CADILH010000003">
    <property type="protein sequence ID" value="CAB3931616.1"/>
    <property type="molecule type" value="Genomic_DNA"/>
</dbReference>
<evidence type="ECO:0000313" key="1">
    <source>
        <dbReference type="EMBL" id="CAB3931616.1"/>
    </source>
</evidence>
<gene>
    <name evidence="1" type="ORF">LMG6000_02243</name>
</gene>
<dbReference type="Proteomes" id="UP000494183">
    <property type="component" value="Unassembled WGS sequence"/>
</dbReference>
<dbReference type="RefSeq" id="WP_175201637.1">
    <property type="nucleotide sequence ID" value="NZ_CADILH010000003.1"/>
</dbReference>
<protein>
    <submittedName>
        <fullName evidence="1">Uncharacterized protein</fullName>
    </submittedName>
</protein>
<reference evidence="1 2" key="1">
    <citation type="submission" date="2020-04" db="EMBL/GenBank/DDBJ databases">
        <authorList>
            <person name="De Canck E."/>
        </authorList>
    </citation>
    <scope>NUCLEOTIDE SEQUENCE [LARGE SCALE GENOMIC DNA]</scope>
    <source>
        <strain evidence="1 2">LMG 6000</strain>
    </source>
</reference>
<dbReference type="Gene3D" id="1.10.10.60">
    <property type="entry name" value="Homeodomain-like"/>
    <property type="match status" value="1"/>
</dbReference>
<evidence type="ECO:0000313" key="2">
    <source>
        <dbReference type="Proteomes" id="UP000494183"/>
    </source>
</evidence>
<dbReference type="AlphaFoldDB" id="A0A6S7F812"/>